<proteinExistence type="predicted"/>
<dbReference type="PROSITE" id="PS50853">
    <property type="entry name" value="FN3"/>
    <property type="match status" value="8"/>
</dbReference>
<evidence type="ECO:0000259" key="4">
    <source>
        <dbReference type="PROSITE" id="PS50853"/>
    </source>
</evidence>
<feature type="compositionally biased region" description="Basic residues" evidence="2">
    <location>
        <begin position="1063"/>
        <end position="1076"/>
    </location>
</feature>
<reference evidence="5" key="1">
    <citation type="submission" date="2014-05" db="EMBL/GenBank/DDBJ databases">
        <title>The transcriptome of the halophilic microalga Tetraselmis sp. GSL018 isolated from the Great Salt Lake, Utah.</title>
        <authorList>
            <person name="Jinkerson R.E."/>
            <person name="D'Adamo S."/>
            <person name="Posewitz M.C."/>
        </authorList>
    </citation>
    <scope>NUCLEOTIDE SEQUENCE</scope>
    <source>
        <strain evidence="5">GSL018</strain>
    </source>
</reference>
<feature type="domain" description="Fibronectin type-III" evidence="4">
    <location>
        <begin position="213"/>
        <end position="313"/>
    </location>
</feature>
<dbReference type="CDD" id="cd00063">
    <property type="entry name" value="FN3"/>
    <property type="match status" value="8"/>
</dbReference>
<organism evidence="5">
    <name type="scientific">Tetraselmis sp. GSL018</name>
    <dbReference type="NCBI Taxonomy" id="582737"/>
    <lineage>
        <taxon>Eukaryota</taxon>
        <taxon>Viridiplantae</taxon>
        <taxon>Chlorophyta</taxon>
        <taxon>core chlorophytes</taxon>
        <taxon>Chlorodendrophyceae</taxon>
        <taxon>Chlorodendrales</taxon>
        <taxon>Chlorodendraceae</taxon>
        <taxon>Tetraselmis</taxon>
    </lineage>
</organism>
<dbReference type="PANTHER" id="PTHR13817">
    <property type="entry name" value="TITIN"/>
    <property type="match status" value="1"/>
</dbReference>
<dbReference type="InterPro" id="IPR013783">
    <property type="entry name" value="Ig-like_fold"/>
</dbReference>
<accession>A0A061R507</accession>
<feature type="region of interest" description="Disordered" evidence="2">
    <location>
        <begin position="1043"/>
        <end position="1114"/>
    </location>
</feature>
<name>A0A061R507_9CHLO</name>
<feature type="domain" description="Fibronectin type-III" evidence="4">
    <location>
        <begin position="613"/>
        <end position="707"/>
    </location>
</feature>
<feature type="compositionally biased region" description="Basic and acidic residues" evidence="2">
    <location>
        <begin position="1077"/>
        <end position="1089"/>
    </location>
</feature>
<feature type="transmembrane region" description="Helical" evidence="3">
    <location>
        <begin position="1121"/>
        <end position="1142"/>
    </location>
</feature>
<evidence type="ECO:0000256" key="2">
    <source>
        <dbReference type="SAM" id="MobiDB-lite"/>
    </source>
</evidence>
<dbReference type="AlphaFoldDB" id="A0A061R507"/>
<keyword evidence="3" id="KW-0812">Transmembrane</keyword>
<feature type="domain" description="Fibronectin type-III" evidence="4">
    <location>
        <begin position="922"/>
        <end position="1037"/>
    </location>
</feature>
<feature type="domain" description="Fibronectin type-III" evidence="4">
    <location>
        <begin position="711"/>
        <end position="808"/>
    </location>
</feature>
<dbReference type="InterPro" id="IPR003961">
    <property type="entry name" value="FN3_dom"/>
</dbReference>
<gene>
    <name evidence="5" type="ORF">TSPGSL018_15690</name>
</gene>
<dbReference type="Pfam" id="PF00041">
    <property type="entry name" value="fn3"/>
    <property type="match status" value="7"/>
</dbReference>
<sequence length="1278" mass="137550">MGEGPLALGIVEEPELPLFNEGVEHLNAVSGSEASTLRENGDDTGLESFRKSSVDTRMASDLSGAAREEDAGPDHQEICLPAITYQQISPPAVASSDCRSVVLHWETAREELLGDGSETEDTRERPKQSFVLELQQVGTHRTPAAEALQRVADDSWAGVYSGEDCTVMVSGLMPGMAYAVRLRCLLEQGDSDVVAPLPSDAILCQTVPCTPSAPNPVVLSGKERRALKLKWPVPEETGGFDELQYTLEICPPPLDAMHQLHPQGFCAVYQGEKNSVKVAKLAPGVKYLVRVAARNELGYGPYSNVGEFKTEASVPSQPYPPSCCGVGPASVWLHWPPAQCNGADITRYIVQKAPTSDPGNWEVVYAGQELSCEIRSLQTAERYLFRLGCENDIGKSVFSSPLEVRTASSPPGQPSSIGVDSVTRTTAFLKWHPPSWDGGEPVIHYEVQLYPKSAAALVGGLAQQWFPVFQGLETTCTVHGLRGGCTYRAQVRGFNLIGAGDFSQATEFTTAPEAPEGLPPPVISQCTQGGFELVWEPPQFDGGAPINVYTVECWDVAQKLWMPVYRGLTTGCNITGLLPGTEYFLRVGCANSHGDSPWSIPCSGRTAAAPPSPPKPPMILSTSGSGVVLSWKPPPGNGLPVTGYVLEQARIREDSTVAFEQLYEGPDLSFEVKGLRPFTEYGFRLCASNSAGKGAWGPVAICRTDPGPPGAPDHPEAVTQGVDHIQLRWSAPGQTNGSPVTGYTLELGSVSSKTRKISLWTQIYRGPSNSFCIADLSPGREYAARVRAENGIGVGAFSQPVRCYTSPAPPEAPVGLSVVHRGSKSAKVKWEAPAEDNGSPVRRYKVLLARSDGAHDSALKDTDQYEWKAVYEGPETSARLSGLEPGSQYVLRVLALNSCGDGPACAMQSFATSLAPPPKMEPPAASVGVDSSSGVPKAHLAQIEVRWQPPEIHQRHAAAIGFEVEVTDSRAQAGLEKGGQGPEKGRHLITASKGACRCVVAGLPGNRQFGVRVRAVGADSAGHSPWSEPATVCTPQLEVSECSASRNSSAEADADEDRVGKQPPKKARQRKSKAQKGKGDVDAASEAHRAKAGSVQPARSAAAKPRPKKDQLISKKSAARLWQTVAAVLALGLLVFLTLLALRTDRGPTPFQQQLSYMDKEWQAARRQAMFQGDGSLSDFMTPGIQRKLEQLQELWQDAQLYMERGLEVPNSILQQIEELDIPPEVIAALEESAMAAQPYGDLPNMPMDDGNVIYHDHRLEEEDEEDDTDIDDDAEYY</sequence>
<evidence type="ECO:0000313" key="5">
    <source>
        <dbReference type="EMBL" id="JAC65596.1"/>
    </source>
</evidence>
<feature type="domain" description="Fibronectin type-III" evidence="4">
    <location>
        <begin position="514"/>
        <end position="609"/>
    </location>
</feature>
<dbReference type="Gene3D" id="2.60.40.10">
    <property type="entry name" value="Immunoglobulins"/>
    <property type="match status" value="9"/>
</dbReference>
<feature type="region of interest" description="Disordered" evidence="2">
    <location>
        <begin position="31"/>
        <end position="72"/>
    </location>
</feature>
<dbReference type="EMBL" id="GBEZ01021131">
    <property type="protein sequence ID" value="JAC65596.1"/>
    <property type="molecule type" value="Transcribed_RNA"/>
</dbReference>
<dbReference type="SMART" id="SM00060">
    <property type="entry name" value="FN3"/>
    <property type="match status" value="9"/>
</dbReference>
<dbReference type="PRINTS" id="PR00014">
    <property type="entry name" value="FNTYPEIII"/>
</dbReference>
<feature type="domain" description="Fibronectin type-III" evidence="4">
    <location>
        <begin position="809"/>
        <end position="915"/>
    </location>
</feature>
<dbReference type="InterPro" id="IPR050964">
    <property type="entry name" value="Striated_Muscle_Regulatory"/>
</dbReference>
<protein>
    <submittedName>
        <fullName evidence="5">Fibronectin type-iii domain-containing protein 3a-like</fullName>
    </submittedName>
</protein>
<evidence type="ECO:0000256" key="1">
    <source>
        <dbReference type="ARBA" id="ARBA00022737"/>
    </source>
</evidence>
<evidence type="ECO:0000256" key="3">
    <source>
        <dbReference type="SAM" id="Phobius"/>
    </source>
</evidence>
<keyword evidence="1" id="KW-0677">Repeat</keyword>
<keyword evidence="3" id="KW-1133">Transmembrane helix</keyword>
<feature type="domain" description="Fibronectin type-III" evidence="4">
    <location>
        <begin position="410"/>
        <end position="513"/>
    </location>
</feature>
<keyword evidence="3" id="KW-0472">Membrane</keyword>
<feature type="domain" description="Fibronectin type-III" evidence="4">
    <location>
        <begin position="317"/>
        <end position="409"/>
    </location>
</feature>
<dbReference type="InterPro" id="IPR036116">
    <property type="entry name" value="FN3_sf"/>
</dbReference>
<dbReference type="SUPFAM" id="SSF49265">
    <property type="entry name" value="Fibronectin type III"/>
    <property type="match status" value="5"/>
</dbReference>
<dbReference type="PANTHER" id="PTHR13817:SF73">
    <property type="entry name" value="FIBRONECTIN TYPE-III DOMAIN-CONTAINING PROTEIN"/>
    <property type="match status" value="1"/>
</dbReference>